<evidence type="ECO:0000256" key="1">
    <source>
        <dbReference type="ARBA" id="ARBA00023015"/>
    </source>
</evidence>
<evidence type="ECO:0000313" key="6">
    <source>
        <dbReference type="Proteomes" id="UP000199494"/>
    </source>
</evidence>
<evidence type="ECO:0000256" key="2">
    <source>
        <dbReference type="ARBA" id="ARBA00023125"/>
    </source>
</evidence>
<dbReference type="Pfam" id="PF07739">
    <property type="entry name" value="TipAS"/>
    <property type="match status" value="1"/>
</dbReference>
<dbReference type="CDD" id="cd01106">
    <property type="entry name" value="HTH_TipAL-Mta"/>
    <property type="match status" value="1"/>
</dbReference>
<dbReference type="STRING" id="530584.SAMN05421630_103154"/>
<dbReference type="Gene3D" id="1.10.1660.10">
    <property type="match status" value="1"/>
</dbReference>
<organism evidence="5 6">
    <name type="scientific">Prauserella marina</name>
    <dbReference type="NCBI Taxonomy" id="530584"/>
    <lineage>
        <taxon>Bacteria</taxon>
        <taxon>Bacillati</taxon>
        <taxon>Actinomycetota</taxon>
        <taxon>Actinomycetes</taxon>
        <taxon>Pseudonocardiales</taxon>
        <taxon>Pseudonocardiaceae</taxon>
        <taxon>Prauserella</taxon>
    </lineage>
</organism>
<keyword evidence="2 5" id="KW-0238">DNA-binding</keyword>
<dbReference type="AlphaFoldDB" id="A0A1G6NIA6"/>
<dbReference type="InterPro" id="IPR000551">
    <property type="entry name" value="MerR-type_HTH_dom"/>
</dbReference>
<name>A0A1G6NIA6_9PSEU</name>
<dbReference type="GO" id="GO:0003700">
    <property type="term" value="F:DNA-binding transcription factor activity"/>
    <property type="evidence" value="ECO:0007669"/>
    <property type="project" value="InterPro"/>
</dbReference>
<evidence type="ECO:0000256" key="3">
    <source>
        <dbReference type="ARBA" id="ARBA00023159"/>
    </source>
</evidence>
<keyword evidence="4" id="KW-0804">Transcription</keyword>
<dbReference type="Pfam" id="PF00376">
    <property type="entry name" value="MerR"/>
    <property type="match status" value="1"/>
</dbReference>
<accession>A0A1G6NIA6</accession>
<evidence type="ECO:0000256" key="4">
    <source>
        <dbReference type="ARBA" id="ARBA00023163"/>
    </source>
</evidence>
<dbReference type="PROSITE" id="PS50937">
    <property type="entry name" value="HTH_MERR_2"/>
    <property type="match status" value="1"/>
</dbReference>
<evidence type="ECO:0000313" key="5">
    <source>
        <dbReference type="EMBL" id="SDC67710.1"/>
    </source>
</evidence>
<keyword evidence="6" id="KW-1185">Reference proteome</keyword>
<sequence>MTVTLGGMPHRAHDNASSAGTGLTVGAVAARVGVTVRALHHWDSIGLVRPSGRTHAGYRLYTAQDLSRVHRVLVYRELGVPLDDILALLEAPGADADASLRKQRDRLRERMARLRGMAEALDRVIEARESGILLSADQQVEIFGENWDPSWAGEAYKRWGDTRQWAQYAERSAERTAEEWRRIADGVEALTADLAAAFRKGTEAGSEEANALADRHRASIDSYFDCTISMQVCIGRGFVTDPEVATFYDDVEPGLANWLREIIEANARANGVDPETATWN</sequence>
<proteinExistence type="predicted"/>
<dbReference type="InterPro" id="IPR047057">
    <property type="entry name" value="MerR_fam"/>
</dbReference>
<dbReference type="InterPro" id="IPR012925">
    <property type="entry name" value="TipAS_dom"/>
</dbReference>
<dbReference type="PRINTS" id="PR00040">
    <property type="entry name" value="HTHMERR"/>
</dbReference>
<dbReference type="Pfam" id="PF09278">
    <property type="entry name" value="MerR-DNA-bind"/>
    <property type="match status" value="1"/>
</dbReference>
<dbReference type="SUPFAM" id="SSF46955">
    <property type="entry name" value="Putative DNA-binding domain"/>
    <property type="match status" value="1"/>
</dbReference>
<dbReference type="InterPro" id="IPR015358">
    <property type="entry name" value="Tscrpt_reg_MerR_DNA-bd"/>
</dbReference>
<protein>
    <submittedName>
        <fullName evidence="5">DNA-binding transcriptional regulator, MerR family</fullName>
    </submittedName>
</protein>
<dbReference type="InterPro" id="IPR009061">
    <property type="entry name" value="DNA-bd_dom_put_sf"/>
</dbReference>
<dbReference type="PROSITE" id="PS00552">
    <property type="entry name" value="HTH_MERR_1"/>
    <property type="match status" value="1"/>
</dbReference>
<dbReference type="SMART" id="SM00422">
    <property type="entry name" value="HTH_MERR"/>
    <property type="match status" value="1"/>
</dbReference>
<dbReference type="SUPFAM" id="SSF89082">
    <property type="entry name" value="Antibiotic binding domain of TipA-like multidrug resistance regulators"/>
    <property type="match status" value="1"/>
</dbReference>
<dbReference type="EMBL" id="FMZE01000003">
    <property type="protein sequence ID" value="SDC67710.1"/>
    <property type="molecule type" value="Genomic_DNA"/>
</dbReference>
<gene>
    <name evidence="5" type="ORF">SAMN05421630_103154</name>
</gene>
<dbReference type="InterPro" id="IPR036244">
    <property type="entry name" value="TipA-like_antibiotic-bd"/>
</dbReference>
<dbReference type="PANTHER" id="PTHR30204:SF90">
    <property type="entry name" value="HTH-TYPE TRANSCRIPTIONAL ACTIVATOR MTA"/>
    <property type="match status" value="1"/>
</dbReference>
<dbReference type="PANTHER" id="PTHR30204">
    <property type="entry name" value="REDOX-CYCLING DRUG-SENSING TRANSCRIPTIONAL ACTIVATOR SOXR"/>
    <property type="match status" value="1"/>
</dbReference>
<reference evidence="5 6" key="1">
    <citation type="submission" date="2016-10" db="EMBL/GenBank/DDBJ databases">
        <authorList>
            <person name="de Groot N.N."/>
        </authorList>
    </citation>
    <scope>NUCLEOTIDE SEQUENCE [LARGE SCALE GENOMIC DNA]</scope>
    <source>
        <strain evidence="5 6">CGMCC 4.5506</strain>
    </source>
</reference>
<keyword evidence="3" id="KW-0010">Activator</keyword>
<dbReference type="GO" id="GO:0003677">
    <property type="term" value="F:DNA binding"/>
    <property type="evidence" value="ECO:0007669"/>
    <property type="project" value="UniProtKB-KW"/>
</dbReference>
<dbReference type="Gene3D" id="1.10.490.50">
    <property type="entry name" value="Antibiotic binding domain of TipA-like multidrug resistance regulators"/>
    <property type="match status" value="1"/>
</dbReference>
<dbReference type="Proteomes" id="UP000199494">
    <property type="component" value="Unassembled WGS sequence"/>
</dbReference>
<keyword evidence="1" id="KW-0805">Transcription regulation</keyword>